<gene>
    <name evidence="11" type="ORF">SAMN04488056_109138</name>
</gene>
<comment type="pathway">
    <text evidence="1">Lipid metabolism; fatty acid biosynthesis.</text>
</comment>
<keyword evidence="7 9" id="KW-0275">Fatty acid biosynthesis</keyword>
<evidence type="ECO:0000256" key="5">
    <source>
        <dbReference type="ARBA" id="ARBA00023002"/>
    </source>
</evidence>
<dbReference type="STRING" id="655353.SAMN04488056_109138"/>
<keyword evidence="6" id="KW-0443">Lipid metabolism</keyword>
<dbReference type="Pfam" id="PF13561">
    <property type="entry name" value="adh_short_C2"/>
    <property type="match status" value="1"/>
</dbReference>
<dbReference type="EMBL" id="FOVR01000009">
    <property type="protein sequence ID" value="SFO62661.1"/>
    <property type="molecule type" value="Genomic_DNA"/>
</dbReference>
<protein>
    <recommendedName>
        <fullName evidence="9">Enoyl-[acyl-carrier-protein] reductase [NADH]</fullName>
        <ecNumber evidence="9">1.3.1.9</ecNumber>
    </recommendedName>
</protein>
<keyword evidence="12" id="KW-1185">Reference proteome</keyword>
<feature type="binding site" evidence="10">
    <location>
        <begin position="55"/>
        <end position="56"/>
    </location>
    <ligand>
        <name>NAD(+)</name>
        <dbReference type="ChEBI" id="CHEBI:57540"/>
    </ligand>
</feature>
<feature type="binding site" evidence="10">
    <location>
        <position position="115"/>
    </location>
    <ligand>
        <name>NAD(+)</name>
        <dbReference type="ChEBI" id="CHEBI:57540"/>
    </ligand>
</feature>
<organism evidence="11 12">
    <name type="scientific">Cohaesibacter marisflavi</name>
    <dbReference type="NCBI Taxonomy" id="655353"/>
    <lineage>
        <taxon>Bacteria</taxon>
        <taxon>Pseudomonadati</taxon>
        <taxon>Pseudomonadota</taxon>
        <taxon>Alphaproteobacteria</taxon>
        <taxon>Hyphomicrobiales</taxon>
        <taxon>Cohaesibacteraceae</taxon>
    </lineage>
</organism>
<evidence type="ECO:0000256" key="8">
    <source>
        <dbReference type="ARBA" id="ARBA00048572"/>
    </source>
</evidence>
<dbReference type="GO" id="GO:0006633">
    <property type="term" value="P:fatty acid biosynthetic process"/>
    <property type="evidence" value="ECO:0007669"/>
    <property type="project" value="UniProtKB-UniPathway"/>
</dbReference>
<dbReference type="EC" id="1.3.1.9" evidence="9"/>
<evidence type="ECO:0000256" key="9">
    <source>
        <dbReference type="PIRNR" id="PIRNR000094"/>
    </source>
</evidence>
<proteinExistence type="inferred from homology"/>
<name>A0A1I5IR71_9HYPH</name>
<dbReference type="PRINTS" id="PR00081">
    <property type="entry name" value="GDHRDH"/>
</dbReference>
<keyword evidence="3 9" id="KW-0444">Lipid biosynthesis</keyword>
<dbReference type="InterPro" id="IPR002347">
    <property type="entry name" value="SDR_fam"/>
</dbReference>
<reference evidence="11 12" key="1">
    <citation type="submission" date="2016-10" db="EMBL/GenBank/DDBJ databases">
        <authorList>
            <person name="de Groot N.N."/>
        </authorList>
    </citation>
    <scope>NUCLEOTIDE SEQUENCE [LARGE SCALE GENOMIC DNA]</scope>
    <source>
        <strain evidence="11 12">CGMCC 1.9157</strain>
    </source>
</reference>
<dbReference type="SUPFAM" id="SSF51735">
    <property type="entry name" value="NAD(P)-binding Rossmann-fold domains"/>
    <property type="match status" value="1"/>
</dbReference>
<keyword evidence="9 10" id="KW-0520">NAD</keyword>
<dbReference type="Proteomes" id="UP000199236">
    <property type="component" value="Unassembled WGS sequence"/>
</dbReference>
<dbReference type="InterPro" id="IPR014358">
    <property type="entry name" value="Enoyl-ACP_Rdtase_NADH"/>
</dbReference>
<dbReference type="GO" id="GO:0004318">
    <property type="term" value="F:enoyl-[acyl-carrier-protein] reductase (NADH) activity"/>
    <property type="evidence" value="ECO:0007669"/>
    <property type="project" value="UniProtKB-EC"/>
</dbReference>
<dbReference type="AlphaFoldDB" id="A0A1I5IR71"/>
<evidence type="ECO:0000256" key="10">
    <source>
        <dbReference type="PIRSR" id="PIRSR000094-3"/>
    </source>
</evidence>
<evidence type="ECO:0000313" key="11">
    <source>
        <dbReference type="EMBL" id="SFO62661.1"/>
    </source>
</evidence>
<evidence type="ECO:0000313" key="12">
    <source>
        <dbReference type="Proteomes" id="UP000199236"/>
    </source>
</evidence>
<dbReference type="InterPro" id="IPR036291">
    <property type="entry name" value="NAD(P)-bd_dom_sf"/>
</dbReference>
<sequence>MGWQGQVLKYSAFLDKRNFLAPVPDNEAPRQDVREEKAVAPAGKAMIVGVSSRRSIGFGIAEHLADHGWNTVVTTRRKDKFMHISQRHEVRELDYQRSFDDLDDLNDVTGLVYCIAKSNVTTTKGLLGTSRDEFLQTMSDSCYSYIAVIDEALKRNPNIKSIVGLSFLGGEKVIPGYDAIGVAKAALEQTNRILACELGDRGIRANIVSAGSLRTPASRVLPDFSKVHSILSRRSFLRRPVTTEEIAGSVEFLLSDASGGMTGEVIYVNGGLNHSMML</sequence>
<evidence type="ECO:0000256" key="3">
    <source>
        <dbReference type="ARBA" id="ARBA00022516"/>
    </source>
</evidence>
<dbReference type="PIRSF" id="PIRSF000094">
    <property type="entry name" value="Enoyl-ACP_rdct"/>
    <property type="match status" value="1"/>
</dbReference>
<comment type="similarity">
    <text evidence="2 9">Belongs to the short-chain dehydrogenases/reductases (SDR) family. FabI subfamily.</text>
</comment>
<evidence type="ECO:0000256" key="1">
    <source>
        <dbReference type="ARBA" id="ARBA00005194"/>
    </source>
</evidence>
<feature type="binding site" evidence="10">
    <location>
        <position position="184"/>
    </location>
    <ligand>
        <name>NAD(+)</name>
        <dbReference type="ChEBI" id="CHEBI:57540"/>
    </ligand>
</feature>
<dbReference type="PANTHER" id="PTHR43159:SF2">
    <property type="entry name" value="ENOYL-[ACYL-CARRIER-PROTEIN] REDUCTASE [NADH], CHLOROPLASTIC"/>
    <property type="match status" value="1"/>
</dbReference>
<comment type="catalytic activity">
    <reaction evidence="8 9">
        <text>a 2,3-saturated acyl-[ACP] + NAD(+) = a (2E)-enoyl-[ACP] + NADH + H(+)</text>
        <dbReference type="Rhea" id="RHEA:10240"/>
        <dbReference type="Rhea" id="RHEA-COMP:9925"/>
        <dbReference type="Rhea" id="RHEA-COMP:9926"/>
        <dbReference type="ChEBI" id="CHEBI:15378"/>
        <dbReference type="ChEBI" id="CHEBI:57540"/>
        <dbReference type="ChEBI" id="CHEBI:57945"/>
        <dbReference type="ChEBI" id="CHEBI:78784"/>
        <dbReference type="ChEBI" id="CHEBI:78785"/>
        <dbReference type="EC" id="1.3.1.9"/>
    </reaction>
</comment>
<accession>A0A1I5IR71</accession>
<dbReference type="PANTHER" id="PTHR43159">
    <property type="entry name" value="ENOYL-[ACYL-CARRIER-PROTEIN] REDUCTASE"/>
    <property type="match status" value="1"/>
</dbReference>
<feature type="binding site" evidence="10">
    <location>
        <position position="49"/>
    </location>
    <ligand>
        <name>NAD(+)</name>
        <dbReference type="ChEBI" id="CHEBI:57540"/>
    </ligand>
</feature>
<evidence type="ECO:0000256" key="2">
    <source>
        <dbReference type="ARBA" id="ARBA00009233"/>
    </source>
</evidence>
<dbReference type="Gene3D" id="3.40.50.720">
    <property type="entry name" value="NAD(P)-binding Rossmann-like Domain"/>
    <property type="match status" value="1"/>
</dbReference>
<dbReference type="UniPathway" id="UPA00094"/>
<evidence type="ECO:0000256" key="4">
    <source>
        <dbReference type="ARBA" id="ARBA00022832"/>
    </source>
</evidence>
<evidence type="ECO:0000256" key="6">
    <source>
        <dbReference type="ARBA" id="ARBA00023098"/>
    </source>
</evidence>
<keyword evidence="5 9" id="KW-0560">Oxidoreductase</keyword>
<keyword evidence="4" id="KW-0276">Fatty acid metabolism</keyword>
<evidence type="ECO:0000256" key="7">
    <source>
        <dbReference type="ARBA" id="ARBA00023160"/>
    </source>
</evidence>